<dbReference type="Proteomes" id="UP001310022">
    <property type="component" value="Unassembled WGS sequence"/>
</dbReference>
<feature type="domain" description="Rhodanese" evidence="2">
    <location>
        <begin position="382"/>
        <end position="470"/>
    </location>
</feature>
<dbReference type="InterPro" id="IPR051682">
    <property type="entry name" value="Mito_Persulfide_Diox"/>
</dbReference>
<evidence type="ECO:0000256" key="1">
    <source>
        <dbReference type="ARBA" id="ARBA00022723"/>
    </source>
</evidence>
<dbReference type="SMART" id="SM00849">
    <property type="entry name" value="Lactamase_B"/>
    <property type="match status" value="1"/>
</dbReference>
<dbReference type="Gene3D" id="3.60.15.10">
    <property type="entry name" value="Ribonuclease Z/Hydroxyacylglutathione hydrolase-like"/>
    <property type="match status" value="1"/>
</dbReference>
<evidence type="ECO:0000313" key="4">
    <source>
        <dbReference type="Proteomes" id="UP001310022"/>
    </source>
</evidence>
<feature type="domain" description="Rhodanese" evidence="2">
    <location>
        <begin position="279"/>
        <end position="370"/>
    </location>
</feature>
<dbReference type="InterPro" id="IPR036873">
    <property type="entry name" value="Rhodanese-like_dom_sf"/>
</dbReference>
<dbReference type="SUPFAM" id="SSF56281">
    <property type="entry name" value="Metallo-hydrolase/oxidoreductase"/>
    <property type="match status" value="1"/>
</dbReference>
<dbReference type="InterPro" id="IPR044528">
    <property type="entry name" value="POD-like_MBL-fold"/>
</dbReference>
<dbReference type="EMBL" id="BQKE01000003">
    <property type="protein sequence ID" value="GJM63718.1"/>
    <property type="molecule type" value="Genomic_DNA"/>
</dbReference>
<dbReference type="PANTHER" id="PTHR43084:SF1">
    <property type="entry name" value="PERSULFIDE DIOXYGENASE ETHE1, MITOCHONDRIAL"/>
    <property type="match status" value="1"/>
</dbReference>
<dbReference type="FunFam" id="3.60.15.10:FF:000030">
    <property type="entry name" value="Metallo-beta-lactamase family protein"/>
    <property type="match status" value="1"/>
</dbReference>
<evidence type="ECO:0000259" key="2">
    <source>
        <dbReference type="PROSITE" id="PS50206"/>
    </source>
</evidence>
<dbReference type="Gene3D" id="3.40.250.10">
    <property type="entry name" value="Rhodanese-like domain"/>
    <property type="match status" value="2"/>
</dbReference>
<dbReference type="SMART" id="SM00450">
    <property type="entry name" value="RHOD"/>
    <property type="match status" value="2"/>
</dbReference>
<dbReference type="InterPro" id="IPR001279">
    <property type="entry name" value="Metallo-B-lactamas"/>
</dbReference>
<dbReference type="InterPro" id="IPR036866">
    <property type="entry name" value="RibonucZ/Hydroxyglut_hydro"/>
</dbReference>
<dbReference type="PROSITE" id="PS50206">
    <property type="entry name" value="RHODANESE_3"/>
    <property type="match status" value="2"/>
</dbReference>
<dbReference type="RefSeq" id="WP_338238847.1">
    <property type="nucleotide sequence ID" value="NZ_BQKE01000003.1"/>
</dbReference>
<name>A0AAN5APD4_9BACT</name>
<dbReference type="GO" id="GO:0050313">
    <property type="term" value="F:sulfur dioxygenase activity"/>
    <property type="evidence" value="ECO:0007669"/>
    <property type="project" value="InterPro"/>
</dbReference>
<comment type="caution">
    <text evidence="3">The sequence shown here is derived from an EMBL/GenBank/DDBJ whole genome shotgun (WGS) entry which is preliminary data.</text>
</comment>
<proteinExistence type="predicted"/>
<dbReference type="GO" id="GO:0046872">
    <property type="term" value="F:metal ion binding"/>
    <property type="evidence" value="ECO:0007669"/>
    <property type="project" value="UniProtKB-KW"/>
</dbReference>
<accession>A0AAN5APD4</accession>
<keyword evidence="4" id="KW-1185">Reference proteome</keyword>
<dbReference type="GO" id="GO:0070813">
    <property type="term" value="P:hydrogen sulfide metabolic process"/>
    <property type="evidence" value="ECO:0007669"/>
    <property type="project" value="TreeGrafter"/>
</dbReference>
<evidence type="ECO:0000313" key="3">
    <source>
        <dbReference type="EMBL" id="GJM63718.1"/>
    </source>
</evidence>
<dbReference type="Pfam" id="PF00753">
    <property type="entry name" value="Lactamase_B"/>
    <property type="match status" value="1"/>
</dbReference>
<dbReference type="SUPFAM" id="SSF52821">
    <property type="entry name" value="Rhodanese/Cell cycle control phosphatase"/>
    <property type="match status" value="2"/>
</dbReference>
<dbReference type="InterPro" id="IPR001763">
    <property type="entry name" value="Rhodanese-like_dom"/>
</dbReference>
<sequence>MMKPIEINSDAVSVKQLYTNCLAEATYFLHSNGEAAVIDPLRDVDEYLKMAAETQSQIKYIFETHFHADFVSGHVELARRTGAKIIYGPGAETGFDAHIGQDGEKFVLGEVTLELLHTPGHTPESSTYLLKNAQGAPMAIFTGDTLFLGDVGRPDLTVRSDLSMEQLAGMLFDSLRNKIMQLPDEVVVYPGHGAGSSCGKNMSKETVDTLGAQKATNYALRADMTKEEFIKEVTTGIAPPPQYFPKNALLNKSGYANLAEVEDKSLKALSVAEFKSYALKPNTLILDVRSAAEFAQGHIENSVFIGLDGQFAMWVGALIEDLAQPILLIAPKGREKEAVTRMARVGYEGVIGYLEGGLENWIKNKEALASIRSISATQFSEEMAEGIILDVRKEGEFAKQHIPQAQHHALDFIQDWKSKLDKAQPYFVHCAGGYRSMIATSILKREGYSHLTDIQGGFKAISETSIPLTDAVCPSTL</sequence>
<dbReference type="CDD" id="cd00158">
    <property type="entry name" value="RHOD"/>
    <property type="match status" value="2"/>
</dbReference>
<dbReference type="PANTHER" id="PTHR43084">
    <property type="entry name" value="PERSULFIDE DIOXYGENASE ETHE1"/>
    <property type="match status" value="1"/>
</dbReference>
<organism evidence="3 4">
    <name type="scientific">Persicobacter diffluens</name>
    <dbReference type="NCBI Taxonomy" id="981"/>
    <lineage>
        <taxon>Bacteria</taxon>
        <taxon>Pseudomonadati</taxon>
        <taxon>Bacteroidota</taxon>
        <taxon>Cytophagia</taxon>
        <taxon>Cytophagales</taxon>
        <taxon>Persicobacteraceae</taxon>
        <taxon>Persicobacter</taxon>
    </lineage>
</organism>
<keyword evidence="1" id="KW-0479">Metal-binding</keyword>
<dbReference type="AlphaFoldDB" id="A0AAN5APD4"/>
<reference evidence="3 4" key="1">
    <citation type="submission" date="2021-12" db="EMBL/GenBank/DDBJ databases">
        <title>Genome sequencing of bacteria with rrn-lacking chromosome and rrn-plasmid.</title>
        <authorList>
            <person name="Anda M."/>
            <person name="Iwasaki W."/>
        </authorList>
    </citation>
    <scope>NUCLEOTIDE SEQUENCE [LARGE SCALE GENOMIC DNA]</scope>
    <source>
        <strain evidence="3 4">NBRC 15940</strain>
    </source>
</reference>
<gene>
    <name evidence="3" type="ORF">PEDI_42700</name>
</gene>
<dbReference type="CDD" id="cd07724">
    <property type="entry name" value="POD-like_MBL-fold"/>
    <property type="match status" value="1"/>
</dbReference>
<dbReference type="Pfam" id="PF00581">
    <property type="entry name" value="Rhodanese"/>
    <property type="match status" value="2"/>
</dbReference>
<dbReference type="GO" id="GO:0006749">
    <property type="term" value="P:glutathione metabolic process"/>
    <property type="evidence" value="ECO:0007669"/>
    <property type="project" value="InterPro"/>
</dbReference>
<protein>
    <submittedName>
        <fullName evidence="3">MBL fold metallo-hydrolase</fullName>
    </submittedName>
</protein>